<evidence type="ECO:0000313" key="1">
    <source>
        <dbReference type="EMBL" id="KAG5571604.1"/>
    </source>
</evidence>
<dbReference type="Proteomes" id="UP000824120">
    <property type="component" value="Chromosome 12"/>
</dbReference>
<dbReference type="EMBL" id="JACXVP010000012">
    <property type="protein sequence ID" value="KAG5571604.1"/>
    <property type="molecule type" value="Genomic_DNA"/>
</dbReference>
<keyword evidence="2" id="KW-1185">Reference proteome</keyword>
<protein>
    <submittedName>
        <fullName evidence="1">Uncharacterized protein</fullName>
    </submittedName>
</protein>
<proteinExistence type="predicted"/>
<comment type="caution">
    <text evidence="1">The sequence shown here is derived from an EMBL/GenBank/DDBJ whole genome shotgun (WGS) entry which is preliminary data.</text>
</comment>
<accession>A0A9J5W8P1</accession>
<gene>
    <name evidence="1" type="ORF">H5410_061370</name>
</gene>
<reference evidence="1 2" key="1">
    <citation type="submission" date="2020-09" db="EMBL/GenBank/DDBJ databases">
        <title>De no assembly of potato wild relative species, Solanum commersonii.</title>
        <authorList>
            <person name="Cho K."/>
        </authorList>
    </citation>
    <scope>NUCLEOTIDE SEQUENCE [LARGE SCALE GENOMIC DNA]</scope>
    <source>
        <strain evidence="1">LZ3.2</strain>
        <tissue evidence="1">Leaf</tissue>
    </source>
</reference>
<dbReference type="AlphaFoldDB" id="A0A9J5W8P1"/>
<name>A0A9J5W8P1_SOLCO</name>
<organism evidence="1 2">
    <name type="scientific">Solanum commersonii</name>
    <name type="common">Commerson's wild potato</name>
    <name type="synonym">Commerson's nightshade</name>
    <dbReference type="NCBI Taxonomy" id="4109"/>
    <lineage>
        <taxon>Eukaryota</taxon>
        <taxon>Viridiplantae</taxon>
        <taxon>Streptophyta</taxon>
        <taxon>Embryophyta</taxon>
        <taxon>Tracheophyta</taxon>
        <taxon>Spermatophyta</taxon>
        <taxon>Magnoliopsida</taxon>
        <taxon>eudicotyledons</taxon>
        <taxon>Gunneridae</taxon>
        <taxon>Pentapetalae</taxon>
        <taxon>asterids</taxon>
        <taxon>lamiids</taxon>
        <taxon>Solanales</taxon>
        <taxon>Solanaceae</taxon>
        <taxon>Solanoideae</taxon>
        <taxon>Solaneae</taxon>
        <taxon>Solanum</taxon>
    </lineage>
</organism>
<sequence>MSLRCGLRLAECCLFCLYTGSDWRSVVSFAYIQASIGGIGSMFAMYNLWLADFDDVCYVQPLIGRV</sequence>
<evidence type="ECO:0000313" key="2">
    <source>
        <dbReference type="Proteomes" id="UP000824120"/>
    </source>
</evidence>